<evidence type="ECO:0008006" key="3">
    <source>
        <dbReference type="Google" id="ProtNLM"/>
    </source>
</evidence>
<organism evidence="1 2">
    <name type="scientific">Lampropedia cohaerens</name>
    <dbReference type="NCBI Taxonomy" id="1610491"/>
    <lineage>
        <taxon>Bacteria</taxon>
        <taxon>Pseudomonadati</taxon>
        <taxon>Pseudomonadota</taxon>
        <taxon>Betaproteobacteria</taxon>
        <taxon>Burkholderiales</taxon>
        <taxon>Comamonadaceae</taxon>
        <taxon>Lampropedia</taxon>
    </lineage>
</organism>
<accession>A0A0U1PY00</accession>
<evidence type="ECO:0000313" key="1">
    <source>
        <dbReference type="EMBL" id="KKW67390.1"/>
    </source>
</evidence>
<reference evidence="1 2" key="1">
    <citation type="submission" date="2015-05" db="EMBL/GenBank/DDBJ databases">
        <title>Draft genome sequence of Lampropedia sp. CT6, isolated from the microbial mat of a hot water spring, located at Manikaran, India.</title>
        <authorList>
            <person name="Tripathi C."/>
            <person name="Rani P."/>
            <person name="Mahato N.K."/>
            <person name="Lal R."/>
        </authorList>
    </citation>
    <scope>NUCLEOTIDE SEQUENCE [LARGE SCALE GENOMIC DNA]</scope>
    <source>
        <strain evidence="1 2">CT6</strain>
    </source>
</reference>
<comment type="caution">
    <text evidence="1">The sequence shown here is derived from an EMBL/GenBank/DDBJ whole genome shotgun (WGS) entry which is preliminary data.</text>
</comment>
<dbReference type="Proteomes" id="UP000050580">
    <property type="component" value="Unassembled WGS sequence"/>
</dbReference>
<gene>
    <name evidence="1" type="ORF">AAV94_11155</name>
</gene>
<protein>
    <recommendedName>
        <fullName evidence="3">NlpC/P60 domain-containing protein</fullName>
    </recommendedName>
</protein>
<dbReference type="AlphaFoldDB" id="A0A0U1PY00"/>
<dbReference type="EMBL" id="LBNQ01000033">
    <property type="protein sequence ID" value="KKW67390.1"/>
    <property type="molecule type" value="Genomic_DNA"/>
</dbReference>
<name>A0A0U1PY00_9BURK</name>
<sequence>MSVDIRKLDALVGRAHGPQYDCADLAMDAARELFGREIVLPSARPRPQGTRSQATALLRAMGELARPVAEPQDGDLVLMALKGCEIAGHVGTWLHVNYSPHVLHTSLAMGYAGLTRLDELPRYGIRVEGFYRWID</sequence>
<evidence type="ECO:0000313" key="2">
    <source>
        <dbReference type="Proteomes" id="UP000050580"/>
    </source>
</evidence>
<dbReference type="RefSeq" id="WP_046742320.1">
    <property type="nucleotide sequence ID" value="NZ_LBNQ01000033.1"/>
</dbReference>
<dbReference type="STRING" id="1610491.AAV94_11155"/>
<proteinExistence type="predicted"/>
<dbReference type="OrthoDB" id="8794468at2"/>
<keyword evidence="2" id="KW-1185">Reference proteome</keyword>